<dbReference type="Pfam" id="PF00781">
    <property type="entry name" value="DAGK_cat"/>
    <property type="match status" value="1"/>
</dbReference>
<dbReference type="GO" id="GO:0016020">
    <property type="term" value="C:membrane"/>
    <property type="evidence" value="ECO:0007669"/>
    <property type="project" value="GOC"/>
</dbReference>
<dbReference type="PROSITE" id="PS51257">
    <property type="entry name" value="PROKAR_LIPOPROTEIN"/>
    <property type="match status" value="1"/>
</dbReference>
<dbReference type="OrthoDB" id="9979394at2759"/>
<dbReference type="GO" id="GO:0006665">
    <property type="term" value="P:sphingolipid metabolic process"/>
    <property type="evidence" value="ECO:0007669"/>
    <property type="project" value="TreeGrafter"/>
</dbReference>
<dbReference type="RefSeq" id="XP_009175271.1">
    <property type="nucleotide sequence ID" value="XM_009177007.1"/>
</dbReference>
<keyword evidence="4" id="KW-1185">Reference proteome</keyword>
<gene>
    <name evidence="3" type="ORF">T265_10590</name>
</gene>
<dbReference type="GO" id="GO:0001727">
    <property type="term" value="F:lipid kinase activity"/>
    <property type="evidence" value="ECO:0007669"/>
    <property type="project" value="TreeGrafter"/>
</dbReference>
<dbReference type="Proteomes" id="UP000054324">
    <property type="component" value="Unassembled WGS sequence"/>
</dbReference>
<dbReference type="InterPro" id="IPR001206">
    <property type="entry name" value="Diacylglycerol_kinase_cat_dom"/>
</dbReference>
<organism evidence="3 4">
    <name type="scientific">Opisthorchis viverrini</name>
    <name type="common">Southeast Asian liver fluke</name>
    <dbReference type="NCBI Taxonomy" id="6198"/>
    <lineage>
        <taxon>Eukaryota</taxon>
        <taxon>Metazoa</taxon>
        <taxon>Spiralia</taxon>
        <taxon>Lophotrochozoa</taxon>
        <taxon>Platyhelminthes</taxon>
        <taxon>Trematoda</taxon>
        <taxon>Digenea</taxon>
        <taxon>Opisthorchiida</taxon>
        <taxon>Opisthorchiata</taxon>
        <taxon>Opisthorchiidae</taxon>
        <taxon>Opisthorchis</taxon>
    </lineage>
</organism>
<evidence type="ECO:0000313" key="4">
    <source>
        <dbReference type="Proteomes" id="UP000054324"/>
    </source>
</evidence>
<feature type="region of interest" description="Disordered" evidence="1">
    <location>
        <begin position="404"/>
        <end position="425"/>
    </location>
</feature>
<dbReference type="SUPFAM" id="SSF111331">
    <property type="entry name" value="NAD kinase/diacylglycerol kinase-like"/>
    <property type="match status" value="1"/>
</dbReference>
<dbReference type="GeneID" id="20324758"/>
<dbReference type="AlphaFoldDB" id="A0A075A0N6"/>
<evidence type="ECO:0000256" key="1">
    <source>
        <dbReference type="SAM" id="MobiDB-lite"/>
    </source>
</evidence>
<dbReference type="InterPro" id="IPR017438">
    <property type="entry name" value="ATP-NAD_kinase_N"/>
</dbReference>
<feature type="compositionally biased region" description="Polar residues" evidence="1">
    <location>
        <begin position="404"/>
        <end position="416"/>
    </location>
</feature>
<dbReference type="PANTHER" id="PTHR12358">
    <property type="entry name" value="SPHINGOSINE KINASE"/>
    <property type="match status" value="1"/>
</dbReference>
<dbReference type="PROSITE" id="PS50146">
    <property type="entry name" value="DAGK"/>
    <property type="match status" value="1"/>
</dbReference>
<evidence type="ECO:0000313" key="3">
    <source>
        <dbReference type="EMBL" id="KER20979.1"/>
    </source>
</evidence>
<dbReference type="CTD" id="20324758"/>
<accession>A0A075A0N6</accession>
<name>A0A075A0N6_OPIVI</name>
<dbReference type="KEGG" id="ovi:T265_10590"/>
<dbReference type="InterPro" id="IPR050187">
    <property type="entry name" value="Lipid_Phosphate_FormReg"/>
</dbReference>
<dbReference type="PANTHER" id="PTHR12358:SF54">
    <property type="entry name" value="SPHINGOSINE KINASE RELATED PROTEIN"/>
    <property type="match status" value="1"/>
</dbReference>
<dbReference type="InterPro" id="IPR016064">
    <property type="entry name" value="NAD/diacylglycerol_kinase_sf"/>
</dbReference>
<dbReference type="STRING" id="6198.A0A075A0N6"/>
<reference evidence="3 4" key="1">
    <citation type="submission" date="2013-11" db="EMBL/GenBank/DDBJ databases">
        <title>Opisthorchis viverrini - life in the bile duct.</title>
        <authorList>
            <person name="Young N.D."/>
            <person name="Nagarajan N."/>
            <person name="Lin S.J."/>
            <person name="Korhonen P.K."/>
            <person name="Jex A.R."/>
            <person name="Hall R.S."/>
            <person name="Safavi-Hemami H."/>
            <person name="Kaewkong W."/>
            <person name="Bertrand D."/>
            <person name="Gao S."/>
            <person name="Seet Q."/>
            <person name="Wongkham S."/>
            <person name="Teh B.T."/>
            <person name="Wongkham C."/>
            <person name="Intapan P.M."/>
            <person name="Maleewong W."/>
            <person name="Yang X."/>
            <person name="Hu M."/>
            <person name="Wang Z."/>
            <person name="Hofmann A."/>
            <person name="Sternberg P.W."/>
            <person name="Tan P."/>
            <person name="Wang J."/>
            <person name="Gasser R.B."/>
        </authorList>
    </citation>
    <scope>NUCLEOTIDE SEQUENCE [LARGE SCALE GENOMIC DNA]</scope>
</reference>
<protein>
    <recommendedName>
        <fullName evidence="2">DAGKc domain-containing protein</fullName>
    </recommendedName>
</protein>
<dbReference type="Gene3D" id="3.40.50.10330">
    <property type="entry name" value="Probable inorganic polyphosphate/atp-NAD kinase, domain 1"/>
    <property type="match status" value="1"/>
</dbReference>
<sequence>MSKVWKAFRTHPKKSFAAIAFTAYGCSCLLDRYNEDILRRRLCDSVKPLGYATIPADHRLRRLTVFLNPFARRGKLLKEFEKNVAPILQLSGLDIHMVYSDNDAEIKDFVSVLDPTGTDGILIASDDHVLQKVDGFGLVTFPVNFQAITALIQRSDFATAKLCTLPVGVVPVGVWNTFAHSLTSSESALQFEYDLLIPVLKERKKRTHVLEISAIQPTDNSPIAMAPNQASPILALSDVNGGASPAPPARQTYALLGLEWSIWRDVELGGGAGASKSKSKPIDTNEHRGLLFPLAAFSPLTWKRHLGVIWRHGLFWITSTNPTSSPNERFPVVQMASEGLVSTAPTPKRRLRVKQAKIVYTPACEGCSKCWDSNIQNEDSSSKGPVKRKSSTFSQLFGLSRVRTQANTNNSGNVEPTEQVEDRSGVVNEECGREYTIELRNVSSVVLALDKRASFKDCRSFWGTQPDSDNAIVRARLALRFPPAPRVPKESSSVHQLRQFSVAEEYRADLARKILEKHSHVDDEDFGG</sequence>
<feature type="domain" description="DAGKc" evidence="2">
    <location>
        <begin position="58"/>
        <end position="218"/>
    </location>
</feature>
<dbReference type="EMBL" id="KL597005">
    <property type="protein sequence ID" value="KER20979.1"/>
    <property type="molecule type" value="Genomic_DNA"/>
</dbReference>
<proteinExistence type="predicted"/>
<evidence type="ECO:0000259" key="2">
    <source>
        <dbReference type="PROSITE" id="PS50146"/>
    </source>
</evidence>